<accession>A0AA37WIQ5</accession>
<evidence type="ECO:0000313" key="2">
    <source>
        <dbReference type="Proteomes" id="UP001156666"/>
    </source>
</evidence>
<comment type="caution">
    <text evidence="1">The sequence shown here is derived from an EMBL/GenBank/DDBJ whole genome shotgun (WGS) entry which is preliminary data.</text>
</comment>
<protein>
    <submittedName>
        <fullName evidence="1">Uncharacterized protein</fullName>
    </submittedName>
</protein>
<reference evidence="1" key="1">
    <citation type="journal article" date="2014" name="Int. J. Syst. Evol. Microbiol.">
        <title>Complete genome sequence of Corynebacterium casei LMG S-19264T (=DSM 44701T), isolated from a smear-ripened cheese.</title>
        <authorList>
            <consortium name="US DOE Joint Genome Institute (JGI-PGF)"/>
            <person name="Walter F."/>
            <person name="Albersmeier A."/>
            <person name="Kalinowski J."/>
            <person name="Ruckert C."/>
        </authorList>
    </citation>
    <scope>NUCLEOTIDE SEQUENCE</scope>
    <source>
        <strain evidence="1">NBRC 108769</strain>
    </source>
</reference>
<proteinExistence type="predicted"/>
<organism evidence="1 2">
    <name type="scientific">Portibacter lacus</name>
    <dbReference type="NCBI Taxonomy" id="1099794"/>
    <lineage>
        <taxon>Bacteria</taxon>
        <taxon>Pseudomonadati</taxon>
        <taxon>Bacteroidota</taxon>
        <taxon>Saprospiria</taxon>
        <taxon>Saprospirales</taxon>
        <taxon>Haliscomenobacteraceae</taxon>
        <taxon>Portibacter</taxon>
    </lineage>
</organism>
<name>A0AA37WIQ5_9BACT</name>
<reference evidence="1" key="2">
    <citation type="submission" date="2023-01" db="EMBL/GenBank/DDBJ databases">
        <title>Draft genome sequence of Portibacter lacus strain NBRC 108769.</title>
        <authorList>
            <person name="Sun Q."/>
            <person name="Mori K."/>
        </authorList>
    </citation>
    <scope>NUCLEOTIDE SEQUENCE</scope>
    <source>
        <strain evidence="1">NBRC 108769</strain>
    </source>
</reference>
<dbReference type="EMBL" id="BSOH01000037">
    <property type="protein sequence ID" value="GLR20115.1"/>
    <property type="molecule type" value="Genomic_DNA"/>
</dbReference>
<keyword evidence="2" id="KW-1185">Reference proteome</keyword>
<sequence length="296" mass="32264">MHVQNVQDKKLETGSSGMAQVNDNTYLAVYDLKNFQKGYRLGLISSYADSITVVPIKVENWVSEGGIPSDLEAISVIPDRPYEFLMTESGNWQGNLGRIFHIKLNIISRSAEVLGVFQLPMIHKNDIGLTGDQYEGIACVKNDDGAYQVILAERGGSSAYPNGLLKWANIDFTTHQINFSEQGKTGIPVAAPGEWSNASSKRDLTDLYIDKNGELWAAASQDLGDSGPFNSIIYKVGNTNSSNNAPFTVFGTLEVYKSLSGYKIEALSGPSIAAPASKFTFGTEDEIYGGTWRPIE</sequence>
<dbReference type="Proteomes" id="UP001156666">
    <property type="component" value="Unassembled WGS sequence"/>
</dbReference>
<gene>
    <name evidence="1" type="ORF">GCM10007940_47310</name>
</gene>
<evidence type="ECO:0000313" key="1">
    <source>
        <dbReference type="EMBL" id="GLR20115.1"/>
    </source>
</evidence>
<dbReference type="AlphaFoldDB" id="A0AA37WIQ5"/>